<name>A0A832WB48_9EURY</name>
<reference evidence="2" key="1">
    <citation type="journal article" date="2020" name="bioRxiv">
        <title>A rank-normalized archaeal taxonomy based on genome phylogeny resolves widespread incomplete and uneven classifications.</title>
        <authorList>
            <person name="Rinke C."/>
            <person name="Chuvochina M."/>
            <person name="Mussig A.J."/>
            <person name="Chaumeil P.-A."/>
            <person name="Waite D.W."/>
            <person name="Whitman W.B."/>
            <person name="Parks D.H."/>
            <person name="Hugenholtz P."/>
        </authorList>
    </citation>
    <scope>NUCLEOTIDE SEQUENCE</scope>
    <source>
        <strain evidence="2">UBA8853</strain>
    </source>
</reference>
<evidence type="ECO:0000313" key="2">
    <source>
        <dbReference type="EMBL" id="HII70788.1"/>
    </source>
</evidence>
<evidence type="ECO:0000256" key="1">
    <source>
        <dbReference type="SAM" id="MobiDB-lite"/>
    </source>
</evidence>
<proteinExistence type="predicted"/>
<dbReference type="Proteomes" id="UP000619545">
    <property type="component" value="Unassembled WGS sequence"/>
</dbReference>
<dbReference type="AlphaFoldDB" id="A0A832WB48"/>
<dbReference type="RefSeq" id="WP_011018444.1">
    <property type="nucleotide sequence ID" value="NZ_DUJS01000004.1"/>
</dbReference>
<protein>
    <submittedName>
        <fullName evidence="2">Uncharacterized protein</fullName>
    </submittedName>
</protein>
<evidence type="ECO:0000313" key="3">
    <source>
        <dbReference type="Proteomes" id="UP000619545"/>
    </source>
</evidence>
<organism evidence="2 3">
    <name type="scientific">Methanopyrus kandleri</name>
    <dbReference type="NCBI Taxonomy" id="2320"/>
    <lineage>
        <taxon>Archaea</taxon>
        <taxon>Methanobacteriati</taxon>
        <taxon>Methanobacteriota</taxon>
        <taxon>Methanomada group</taxon>
        <taxon>Methanopyri</taxon>
        <taxon>Methanopyrales</taxon>
        <taxon>Methanopyraceae</taxon>
        <taxon>Methanopyrus</taxon>
    </lineage>
</organism>
<feature type="compositionally biased region" description="Basic and acidic residues" evidence="1">
    <location>
        <begin position="48"/>
        <end position="79"/>
    </location>
</feature>
<feature type="region of interest" description="Disordered" evidence="1">
    <location>
        <begin position="31"/>
        <end position="80"/>
    </location>
</feature>
<comment type="caution">
    <text evidence="2">The sequence shown here is derived from an EMBL/GenBank/DDBJ whole genome shotgun (WGS) entry which is preliminary data.</text>
</comment>
<accession>A0A832WB48</accession>
<dbReference type="GeneID" id="1477375"/>
<dbReference type="EMBL" id="DUJS01000004">
    <property type="protein sequence ID" value="HII70788.1"/>
    <property type="molecule type" value="Genomic_DNA"/>
</dbReference>
<sequence length="389" mass="43433">MIGRIFRRESKVVRDRLMKIRQTIDATEVDPTAVAETIGGPMESSSRSTEEGSEKARQDEVEEEPSRESHEESSAEEHSGVSAEAFLEMYSTRKGTAAVVAYPLYEICKTLCLAGILRRKTRKILEDLTAVRLPLLLASHNAVGPTSDLLEGFPPKASGYQVASPYSADALRSLAPESIAVMGYKSGHVGAEPLRGWKRMPNVCSWGVEAAVADELWDQAPVAVAVTDTISALYGVYLSSMLDAPALDFSYLWKFTKGKPLWRDPRGGKHAIQWTQWKFLRELKLDYLIVVSCLKDRRFKRVVRTLESEIKVKIVPIVSEDPRELGELLRTTLENQVPMVGGEVHRTFQVEPVLVEFVKRAILAPLPVSDFNEAKSSRFYPLIIDISIE</sequence>
<gene>
    <name evidence="2" type="ORF">HA336_06100</name>
</gene>